<dbReference type="EMBL" id="CM004473">
    <property type="protein sequence ID" value="OCT82726.1"/>
    <property type="molecule type" value="Genomic_DNA"/>
</dbReference>
<accession>A0A974HM68</accession>
<evidence type="ECO:0000313" key="2">
    <source>
        <dbReference type="Proteomes" id="UP000694892"/>
    </source>
</evidence>
<gene>
    <name evidence="1" type="ORF">XELAEV_18025257mg</name>
</gene>
<reference evidence="2" key="1">
    <citation type="journal article" date="2016" name="Nature">
        <title>Genome evolution in the allotetraploid frog Xenopus laevis.</title>
        <authorList>
            <person name="Session A.M."/>
            <person name="Uno Y."/>
            <person name="Kwon T."/>
            <person name="Chapman J.A."/>
            <person name="Toyoda A."/>
            <person name="Takahashi S."/>
            <person name="Fukui A."/>
            <person name="Hikosaka A."/>
            <person name="Suzuki A."/>
            <person name="Kondo M."/>
            <person name="van Heeringen S.J."/>
            <person name="Quigley I."/>
            <person name="Heinz S."/>
            <person name="Ogino H."/>
            <person name="Ochi H."/>
            <person name="Hellsten U."/>
            <person name="Lyons J.B."/>
            <person name="Simakov O."/>
            <person name="Putnam N."/>
            <person name="Stites J."/>
            <person name="Kuroki Y."/>
            <person name="Tanaka T."/>
            <person name="Michiue T."/>
            <person name="Watanabe M."/>
            <person name="Bogdanovic O."/>
            <person name="Lister R."/>
            <person name="Georgiou G."/>
            <person name="Paranjpe S.S."/>
            <person name="van Kruijsbergen I."/>
            <person name="Shu S."/>
            <person name="Carlson J."/>
            <person name="Kinoshita T."/>
            <person name="Ohta Y."/>
            <person name="Mawaribuchi S."/>
            <person name="Jenkins J."/>
            <person name="Grimwood J."/>
            <person name="Schmutz J."/>
            <person name="Mitros T."/>
            <person name="Mozaffari S.V."/>
            <person name="Suzuki Y."/>
            <person name="Haramoto Y."/>
            <person name="Yamamoto T.S."/>
            <person name="Takagi C."/>
            <person name="Heald R."/>
            <person name="Miller K."/>
            <person name="Haudenschild C."/>
            <person name="Kitzman J."/>
            <person name="Nakayama T."/>
            <person name="Izutsu Y."/>
            <person name="Robert J."/>
            <person name="Fortriede J."/>
            <person name="Burns K."/>
            <person name="Lotay V."/>
            <person name="Karimi K."/>
            <person name="Yasuoka Y."/>
            <person name="Dichmann D.S."/>
            <person name="Flajnik M.F."/>
            <person name="Houston D.W."/>
            <person name="Shendure J."/>
            <person name="DuPasquier L."/>
            <person name="Vize P.D."/>
            <person name="Zorn A.M."/>
            <person name="Ito M."/>
            <person name="Marcotte E.M."/>
            <person name="Wallingford J.B."/>
            <person name="Ito Y."/>
            <person name="Asashima M."/>
            <person name="Ueno N."/>
            <person name="Matsuda Y."/>
            <person name="Veenstra G.J."/>
            <person name="Fujiyama A."/>
            <person name="Harland R.M."/>
            <person name="Taira M."/>
            <person name="Rokhsar D.S."/>
        </authorList>
    </citation>
    <scope>NUCLEOTIDE SEQUENCE [LARGE SCALE GENOMIC DNA]</scope>
    <source>
        <strain evidence="2">J</strain>
    </source>
</reference>
<dbReference type="Proteomes" id="UP000694892">
    <property type="component" value="Chromosome 4S"/>
</dbReference>
<evidence type="ECO:0000313" key="1">
    <source>
        <dbReference type="EMBL" id="OCT82726.1"/>
    </source>
</evidence>
<name>A0A974HM68_XENLA</name>
<organism evidence="1 2">
    <name type="scientific">Xenopus laevis</name>
    <name type="common">African clawed frog</name>
    <dbReference type="NCBI Taxonomy" id="8355"/>
    <lineage>
        <taxon>Eukaryota</taxon>
        <taxon>Metazoa</taxon>
        <taxon>Chordata</taxon>
        <taxon>Craniata</taxon>
        <taxon>Vertebrata</taxon>
        <taxon>Euteleostomi</taxon>
        <taxon>Amphibia</taxon>
        <taxon>Batrachia</taxon>
        <taxon>Anura</taxon>
        <taxon>Pipoidea</taxon>
        <taxon>Pipidae</taxon>
        <taxon>Xenopodinae</taxon>
        <taxon>Xenopus</taxon>
        <taxon>Xenopus</taxon>
    </lineage>
</organism>
<dbReference type="AlphaFoldDB" id="A0A974HM68"/>
<protein>
    <submittedName>
        <fullName evidence="1">Uncharacterized protein</fullName>
    </submittedName>
</protein>
<sequence>MLKQNSILSAARCCIASKWKGTSPPSEQELLNRISYVRRMDFLTALRNDTVDHFNSIWGNWDVTQEVISS</sequence>
<proteinExistence type="predicted"/>